<dbReference type="Proteomes" id="UP000609726">
    <property type="component" value="Unassembled WGS sequence"/>
</dbReference>
<feature type="chain" id="PRO_5045263815" description="Secreted protein" evidence="1">
    <location>
        <begin position="20"/>
        <end position="293"/>
    </location>
</feature>
<organism evidence="2 3">
    <name type="scientific">Massilia mucilaginosa</name>
    <dbReference type="NCBI Taxonomy" id="2609282"/>
    <lineage>
        <taxon>Bacteria</taxon>
        <taxon>Pseudomonadati</taxon>
        <taxon>Pseudomonadota</taxon>
        <taxon>Betaproteobacteria</taxon>
        <taxon>Burkholderiales</taxon>
        <taxon>Oxalobacteraceae</taxon>
        <taxon>Telluria group</taxon>
        <taxon>Massilia</taxon>
    </lineage>
</organism>
<evidence type="ECO:0000313" key="2">
    <source>
        <dbReference type="EMBL" id="NHZ91032.1"/>
    </source>
</evidence>
<protein>
    <recommendedName>
        <fullName evidence="4">Secreted protein</fullName>
    </recommendedName>
</protein>
<evidence type="ECO:0008006" key="4">
    <source>
        <dbReference type="Google" id="ProtNLM"/>
    </source>
</evidence>
<proteinExistence type="predicted"/>
<sequence>MTRLAFVLFAFGLATPTLATDQCIRVFSAKEPAGRLHFINPDDMIAFNAQLDRNNRSNRHVHSIAIFKDDSKQEITYTVLNGTGEPIYRGAQIHELAEAIDHATTTAGAKSVYVSLAGFSPKKAAGMQATMNMQWAHLDAKPKLVIRVPPSDQATIDIALPQEFFLPSSGIHKVTKVTTAERMTGPGNKKWYRVVVEFIVEINVTSKKIALRFMVRTRRMQQQLEQIMVTLRPDWLASHASAAEVVSQVMVQMKKANPKMHRDDFKVEILDQMDGNRFVEENSETGRPYGRHG</sequence>
<evidence type="ECO:0000256" key="1">
    <source>
        <dbReference type="SAM" id="SignalP"/>
    </source>
</evidence>
<keyword evidence="3" id="KW-1185">Reference proteome</keyword>
<feature type="signal peptide" evidence="1">
    <location>
        <begin position="1"/>
        <end position="19"/>
    </location>
</feature>
<name>A0ABX0NX96_9BURK</name>
<dbReference type="RefSeq" id="WP_166878391.1">
    <property type="nucleotide sequence ID" value="NZ_WHJH01000023.1"/>
</dbReference>
<gene>
    <name evidence="2" type="ORF">F2P45_18700</name>
</gene>
<reference evidence="2 3" key="1">
    <citation type="submission" date="2019-10" db="EMBL/GenBank/DDBJ databases">
        <title>Taxonomy of Antarctic Massilia spp.: description of Massilia rubra sp. nov., Massilia aquatica sp. nov., Massilia mucilaginosa sp. nov., Massilia frigida sp. nov. isolated from streams, lakes and regoliths.</title>
        <authorList>
            <person name="Holochova P."/>
            <person name="Sedlacek I."/>
            <person name="Kralova S."/>
            <person name="Maslanova I."/>
            <person name="Busse H.-J."/>
            <person name="Stankova E."/>
            <person name="Vrbovska V."/>
            <person name="Kovarovic V."/>
            <person name="Bartak M."/>
            <person name="Svec P."/>
            <person name="Pantucek R."/>
        </authorList>
    </citation>
    <scope>NUCLEOTIDE SEQUENCE [LARGE SCALE GENOMIC DNA]</scope>
    <source>
        <strain evidence="2 3">CCM 8733</strain>
    </source>
</reference>
<keyword evidence="1" id="KW-0732">Signal</keyword>
<accession>A0ABX0NX96</accession>
<comment type="caution">
    <text evidence="2">The sequence shown here is derived from an EMBL/GenBank/DDBJ whole genome shotgun (WGS) entry which is preliminary data.</text>
</comment>
<evidence type="ECO:0000313" key="3">
    <source>
        <dbReference type="Proteomes" id="UP000609726"/>
    </source>
</evidence>
<dbReference type="EMBL" id="WHJH01000023">
    <property type="protein sequence ID" value="NHZ91032.1"/>
    <property type="molecule type" value="Genomic_DNA"/>
</dbReference>